<keyword evidence="4" id="KW-1185">Reference proteome</keyword>
<gene>
    <name evidence="3" type="ORF">SNEC2469_LOCUS310</name>
</gene>
<evidence type="ECO:0008006" key="5">
    <source>
        <dbReference type="Google" id="ProtNLM"/>
    </source>
</evidence>
<evidence type="ECO:0000256" key="1">
    <source>
        <dbReference type="SAM" id="Coils"/>
    </source>
</evidence>
<proteinExistence type="predicted"/>
<evidence type="ECO:0000256" key="2">
    <source>
        <dbReference type="SAM" id="MobiDB-lite"/>
    </source>
</evidence>
<feature type="coiled-coil region" evidence="1">
    <location>
        <begin position="51"/>
        <end position="82"/>
    </location>
</feature>
<dbReference type="Proteomes" id="UP000601435">
    <property type="component" value="Unassembled WGS sequence"/>
</dbReference>
<comment type="caution">
    <text evidence="3">The sequence shown here is derived from an EMBL/GenBank/DDBJ whole genome shotgun (WGS) entry which is preliminary data.</text>
</comment>
<sequence>AEKESILTEKVQLLARVREQAKEHLLESRDHARKQRVAEEAKKDRHREDVLIEVAARLESKKKEKKEAERRLRKELQEIATKQQFQLSSQDALEAKQNADQVSGLNREVFRRQDRLLTEQRKQDHLKARAKDQLKKNVECDHRHYLEMQDTADRRTEKARRADTAFKNEVANAYRHARDLQHSHENKHIDMCGHSANAYWKRCSSLPVLHA</sequence>
<feature type="non-terminal residue" evidence="3">
    <location>
        <position position="211"/>
    </location>
</feature>
<dbReference type="EMBL" id="CAJNJA010001204">
    <property type="protein sequence ID" value="CAE7157841.1"/>
    <property type="molecule type" value="Genomic_DNA"/>
</dbReference>
<name>A0A812IRC6_9DINO</name>
<reference evidence="3" key="1">
    <citation type="submission" date="2021-02" db="EMBL/GenBank/DDBJ databases">
        <authorList>
            <person name="Dougan E. K."/>
            <person name="Rhodes N."/>
            <person name="Thang M."/>
            <person name="Chan C."/>
        </authorList>
    </citation>
    <scope>NUCLEOTIDE SEQUENCE</scope>
</reference>
<evidence type="ECO:0000313" key="4">
    <source>
        <dbReference type="Proteomes" id="UP000601435"/>
    </source>
</evidence>
<keyword evidence="1" id="KW-0175">Coiled coil</keyword>
<organism evidence="3 4">
    <name type="scientific">Symbiodinium necroappetens</name>
    <dbReference type="NCBI Taxonomy" id="1628268"/>
    <lineage>
        <taxon>Eukaryota</taxon>
        <taxon>Sar</taxon>
        <taxon>Alveolata</taxon>
        <taxon>Dinophyceae</taxon>
        <taxon>Suessiales</taxon>
        <taxon>Symbiodiniaceae</taxon>
        <taxon>Symbiodinium</taxon>
    </lineage>
</organism>
<accession>A0A812IRC6</accession>
<dbReference type="AlphaFoldDB" id="A0A812IRC6"/>
<protein>
    <recommendedName>
        <fullName evidence="5">Trichohyalin-plectin-homology domain-containing protein</fullName>
    </recommendedName>
</protein>
<evidence type="ECO:0000313" key="3">
    <source>
        <dbReference type="EMBL" id="CAE7157841.1"/>
    </source>
</evidence>
<feature type="region of interest" description="Disordered" evidence="2">
    <location>
        <begin position="25"/>
        <end position="44"/>
    </location>
</feature>
<dbReference type="OrthoDB" id="310506at2759"/>